<feature type="region of interest" description="Disordered" evidence="1">
    <location>
        <begin position="55"/>
        <end position="80"/>
    </location>
</feature>
<proteinExistence type="predicted"/>
<name>A0A0P0VDV5_ORYSJ</name>
<accession>A0A0P0VDV5</accession>
<dbReference type="Gramene" id="Os02t0114300-00">
    <property type="protein sequence ID" value="Os02t0114300-00"/>
    <property type="gene ID" value="Os02g0114300"/>
</dbReference>
<dbReference type="AlphaFoldDB" id="A0A0P0VDV5"/>
<reference evidence="2 3" key="3">
    <citation type="journal article" date="2013" name="Rice">
        <title>Improvement of the Oryza sativa Nipponbare reference genome using next generation sequence and optical map data.</title>
        <authorList>
            <person name="Kawahara Y."/>
            <person name="de la Bastide M."/>
            <person name="Hamilton J.P."/>
            <person name="Kanamori H."/>
            <person name="McCombie W.R."/>
            <person name="Ouyang S."/>
            <person name="Schwartz D.C."/>
            <person name="Tanaka T."/>
            <person name="Wu J."/>
            <person name="Zhou S."/>
            <person name="Childs K.L."/>
            <person name="Davidson R.M."/>
            <person name="Lin H."/>
            <person name="Quesada-Ocampo L."/>
            <person name="Vaillancourt B."/>
            <person name="Sakai H."/>
            <person name="Lee S.S."/>
            <person name="Kim J."/>
            <person name="Numa H."/>
            <person name="Itoh T."/>
            <person name="Buell C.R."/>
            <person name="Matsumoto T."/>
        </authorList>
    </citation>
    <scope>NUCLEOTIDE SEQUENCE [LARGE SCALE GENOMIC DNA]</scope>
    <source>
        <strain evidence="3">cv. Nipponbare</strain>
    </source>
</reference>
<sequence length="80" mass="8514">MRAASAARSRVSAAARIGEIAVDSRLTLYVTHVTGRPSAMDTMMGSSAVRWLHTRREPGVPGRGGGGGAPRTARRMPVRR</sequence>
<dbReference type="Proteomes" id="UP000059680">
    <property type="component" value="Chromosome 2"/>
</dbReference>
<organism evidence="2 3">
    <name type="scientific">Oryza sativa subsp. japonica</name>
    <name type="common">Rice</name>
    <dbReference type="NCBI Taxonomy" id="39947"/>
    <lineage>
        <taxon>Eukaryota</taxon>
        <taxon>Viridiplantae</taxon>
        <taxon>Streptophyta</taxon>
        <taxon>Embryophyta</taxon>
        <taxon>Tracheophyta</taxon>
        <taxon>Spermatophyta</taxon>
        <taxon>Magnoliopsida</taxon>
        <taxon>Liliopsida</taxon>
        <taxon>Poales</taxon>
        <taxon>Poaceae</taxon>
        <taxon>BOP clade</taxon>
        <taxon>Oryzoideae</taxon>
        <taxon>Oryzeae</taxon>
        <taxon>Oryzinae</taxon>
        <taxon>Oryza</taxon>
        <taxon>Oryza sativa</taxon>
    </lineage>
</organism>
<evidence type="ECO:0000313" key="3">
    <source>
        <dbReference type="Proteomes" id="UP000059680"/>
    </source>
</evidence>
<gene>
    <name evidence="2" type="ordered locus">Os02g0114300</name>
    <name evidence="2" type="ORF">OSNPB_020114300</name>
</gene>
<dbReference type="InParanoid" id="A0A0P0VDV5"/>
<reference evidence="3" key="1">
    <citation type="journal article" date="2005" name="Nature">
        <title>The map-based sequence of the rice genome.</title>
        <authorList>
            <consortium name="International rice genome sequencing project (IRGSP)"/>
            <person name="Matsumoto T."/>
            <person name="Wu J."/>
            <person name="Kanamori H."/>
            <person name="Katayose Y."/>
            <person name="Fujisawa M."/>
            <person name="Namiki N."/>
            <person name="Mizuno H."/>
            <person name="Yamamoto K."/>
            <person name="Antonio B.A."/>
            <person name="Baba T."/>
            <person name="Sakata K."/>
            <person name="Nagamura Y."/>
            <person name="Aoki H."/>
            <person name="Arikawa K."/>
            <person name="Arita K."/>
            <person name="Bito T."/>
            <person name="Chiden Y."/>
            <person name="Fujitsuka N."/>
            <person name="Fukunaka R."/>
            <person name="Hamada M."/>
            <person name="Harada C."/>
            <person name="Hayashi A."/>
            <person name="Hijishita S."/>
            <person name="Honda M."/>
            <person name="Hosokawa S."/>
            <person name="Ichikawa Y."/>
            <person name="Idonuma A."/>
            <person name="Iijima M."/>
            <person name="Ikeda M."/>
            <person name="Ikeno M."/>
            <person name="Ito K."/>
            <person name="Ito S."/>
            <person name="Ito T."/>
            <person name="Ito Y."/>
            <person name="Ito Y."/>
            <person name="Iwabuchi A."/>
            <person name="Kamiya K."/>
            <person name="Karasawa W."/>
            <person name="Kurita K."/>
            <person name="Katagiri S."/>
            <person name="Kikuta A."/>
            <person name="Kobayashi H."/>
            <person name="Kobayashi N."/>
            <person name="Machita K."/>
            <person name="Maehara T."/>
            <person name="Masukawa M."/>
            <person name="Mizubayashi T."/>
            <person name="Mukai Y."/>
            <person name="Nagasaki H."/>
            <person name="Nagata Y."/>
            <person name="Naito S."/>
            <person name="Nakashima M."/>
            <person name="Nakama Y."/>
            <person name="Nakamichi Y."/>
            <person name="Nakamura M."/>
            <person name="Meguro A."/>
            <person name="Negishi M."/>
            <person name="Ohta I."/>
            <person name="Ohta T."/>
            <person name="Okamoto M."/>
            <person name="Ono N."/>
            <person name="Saji S."/>
            <person name="Sakaguchi M."/>
            <person name="Sakai K."/>
            <person name="Shibata M."/>
            <person name="Shimokawa T."/>
            <person name="Song J."/>
            <person name="Takazaki Y."/>
            <person name="Terasawa K."/>
            <person name="Tsugane M."/>
            <person name="Tsuji K."/>
            <person name="Ueda S."/>
            <person name="Waki K."/>
            <person name="Yamagata H."/>
            <person name="Yamamoto M."/>
            <person name="Yamamoto S."/>
            <person name="Yamane H."/>
            <person name="Yoshiki S."/>
            <person name="Yoshihara R."/>
            <person name="Yukawa K."/>
            <person name="Zhong H."/>
            <person name="Yano M."/>
            <person name="Yuan Q."/>
            <person name="Ouyang S."/>
            <person name="Liu J."/>
            <person name="Jones K.M."/>
            <person name="Gansberger K."/>
            <person name="Moffat K."/>
            <person name="Hill J."/>
            <person name="Bera J."/>
            <person name="Fadrosh D."/>
            <person name="Jin S."/>
            <person name="Johri S."/>
            <person name="Kim M."/>
            <person name="Overton L."/>
            <person name="Reardon M."/>
            <person name="Tsitrin T."/>
            <person name="Vuong H."/>
            <person name="Weaver B."/>
            <person name="Ciecko A."/>
            <person name="Tallon L."/>
            <person name="Jackson J."/>
            <person name="Pai G."/>
            <person name="Aken S.V."/>
            <person name="Utterback T."/>
            <person name="Reidmuller S."/>
            <person name="Feldblyum T."/>
            <person name="Hsiao J."/>
            <person name="Zismann V."/>
            <person name="Iobst S."/>
            <person name="de Vazeille A.R."/>
            <person name="Buell C.R."/>
            <person name="Ying K."/>
            <person name="Li Y."/>
            <person name="Lu T."/>
            <person name="Huang Y."/>
            <person name="Zhao Q."/>
            <person name="Feng Q."/>
            <person name="Zhang L."/>
            <person name="Zhu J."/>
            <person name="Weng Q."/>
            <person name="Mu J."/>
            <person name="Lu Y."/>
            <person name="Fan D."/>
            <person name="Liu Y."/>
            <person name="Guan J."/>
            <person name="Zhang Y."/>
            <person name="Yu S."/>
            <person name="Liu X."/>
            <person name="Zhang Y."/>
            <person name="Hong G."/>
            <person name="Han B."/>
            <person name="Choisne N."/>
            <person name="Demange N."/>
            <person name="Orjeda G."/>
            <person name="Samain S."/>
            <person name="Cattolico L."/>
            <person name="Pelletier E."/>
            <person name="Couloux A."/>
            <person name="Segurens B."/>
            <person name="Wincker P."/>
            <person name="D'Hont A."/>
            <person name="Scarpelli C."/>
            <person name="Weissenbach J."/>
            <person name="Salanoubat M."/>
            <person name="Quetier F."/>
            <person name="Yu Y."/>
            <person name="Kim H.R."/>
            <person name="Rambo T."/>
            <person name="Currie J."/>
            <person name="Collura K."/>
            <person name="Luo M."/>
            <person name="Yang T."/>
            <person name="Ammiraju J.S.S."/>
            <person name="Engler F."/>
            <person name="Soderlund C."/>
            <person name="Wing R.A."/>
            <person name="Palmer L.E."/>
            <person name="de la Bastide M."/>
            <person name="Spiegel L."/>
            <person name="Nascimento L."/>
            <person name="Zutavern T."/>
            <person name="O'Shaughnessy A."/>
            <person name="Dike S."/>
            <person name="Dedhia N."/>
            <person name="Preston R."/>
            <person name="Balija V."/>
            <person name="McCombie W.R."/>
            <person name="Chow T."/>
            <person name="Chen H."/>
            <person name="Chung M."/>
            <person name="Chen C."/>
            <person name="Shaw J."/>
            <person name="Wu H."/>
            <person name="Hsiao K."/>
            <person name="Chao Y."/>
            <person name="Chu M."/>
            <person name="Cheng C."/>
            <person name="Hour A."/>
            <person name="Lee P."/>
            <person name="Lin S."/>
            <person name="Lin Y."/>
            <person name="Liou J."/>
            <person name="Liu S."/>
            <person name="Hsing Y."/>
            <person name="Raghuvanshi S."/>
            <person name="Mohanty A."/>
            <person name="Bharti A.K."/>
            <person name="Gaur A."/>
            <person name="Gupta V."/>
            <person name="Kumar D."/>
            <person name="Ravi V."/>
            <person name="Vij S."/>
            <person name="Kapur A."/>
            <person name="Khurana P."/>
            <person name="Khurana P."/>
            <person name="Khurana J.P."/>
            <person name="Tyagi A.K."/>
            <person name="Gaikwad K."/>
            <person name="Singh A."/>
            <person name="Dalal V."/>
            <person name="Srivastava S."/>
            <person name="Dixit A."/>
            <person name="Pal A.K."/>
            <person name="Ghazi I.A."/>
            <person name="Yadav M."/>
            <person name="Pandit A."/>
            <person name="Bhargava A."/>
            <person name="Sureshbabu K."/>
            <person name="Batra K."/>
            <person name="Sharma T.R."/>
            <person name="Mohapatra T."/>
            <person name="Singh N.K."/>
            <person name="Messing J."/>
            <person name="Nelson A.B."/>
            <person name="Fuks G."/>
            <person name="Kavchok S."/>
            <person name="Keizer G."/>
            <person name="Linton E."/>
            <person name="Llaca V."/>
            <person name="Song R."/>
            <person name="Tanyolac B."/>
            <person name="Young S."/>
            <person name="Ho-Il K."/>
            <person name="Hahn J.H."/>
            <person name="Sangsakoo G."/>
            <person name="Vanavichit A."/>
            <person name="de Mattos Luiz.A.T."/>
            <person name="Zimmer P.D."/>
            <person name="Malone G."/>
            <person name="Dellagostin O."/>
            <person name="de Oliveira A.C."/>
            <person name="Bevan M."/>
            <person name="Bancroft I."/>
            <person name="Minx P."/>
            <person name="Cordum H."/>
            <person name="Wilson R."/>
            <person name="Cheng Z."/>
            <person name="Jin W."/>
            <person name="Jiang J."/>
            <person name="Leong S.A."/>
            <person name="Iwama H."/>
            <person name="Gojobori T."/>
            <person name="Itoh T."/>
            <person name="Niimura Y."/>
            <person name="Fujii Y."/>
            <person name="Habara T."/>
            <person name="Sakai H."/>
            <person name="Sato Y."/>
            <person name="Wilson G."/>
            <person name="Kumar K."/>
            <person name="McCouch S."/>
            <person name="Juretic N."/>
            <person name="Hoen D."/>
            <person name="Wright S."/>
            <person name="Bruskiewich R."/>
            <person name="Bureau T."/>
            <person name="Miyao A."/>
            <person name="Hirochika H."/>
            <person name="Nishikawa T."/>
            <person name="Kadowaki K."/>
            <person name="Sugiura M."/>
            <person name="Burr B."/>
            <person name="Sasaki T."/>
        </authorList>
    </citation>
    <scope>NUCLEOTIDE SEQUENCE [LARGE SCALE GENOMIC DNA]</scope>
    <source>
        <strain evidence="3">cv. Nipponbare</strain>
    </source>
</reference>
<protein>
    <submittedName>
        <fullName evidence="2">Os02g0114300 protein</fullName>
    </submittedName>
</protein>
<reference evidence="2 3" key="2">
    <citation type="journal article" date="2013" name="Plant Cell Physiol.">
        <title>Rice Annotation Project Database (RAP-DB): an integrative and interactive database for rice genomics.</title>
        <authorList>
            <person name="Sakai H."/>
            <person name="Lee S.S."/>
            <person name="Tanaka T."/>
            <person name="Numa H."/>
            <person name="Kim J."/>
            <person name="Kawahara Y."/>
            <person name="Wakimoto H."/>
            <person name="Yang C.C."/>
            <person name="Iwamoto M."/>
            <person name="Abe T."/>
            <person name="Yamada Y."/>
            <person name="Muto A."/>
            <person name="Inokuchi H."/>
            <person name="Ikemura T."/>
            <person name="Matsumoto T."/>
            <person name="Sasaki T."/>
            <person name="Itoh T."/>
        </authorList>
    </citation>
    <scope>NUCLEOTIDE SEQUENCE [LARGE SCALE GENOMIC DNA]</scope>
    <source>
        <strain evidence="3">cv. Nipponbare</strain>
    </source>
</reference>
<dbReference type="FunCoup" id="A0A0P0VDV5">
    <property type="interactions" value="20"/>
</dbReference>
<keyword evidence="3" id="KW-1185">Reference proteome</keyword>
<evidence type="ECO:0000256" key="1">
    <source>
        <dbReference type="SAM" id="MobiDB-lite"/>
    </source>
</evidence>
<evidence type="ECO:0000313" key="2">
    <source>
        <dbReference type="EMBL" id="BAS76639.1"/>
    </source>
</evidence>
<dbReference type="EMBL" id="AP014958">
    <property type="protein sequence ID" value="BAS76639.1"/>
    <property type="molecule type" value="Genomic_DNA"/>
</dbReference>
<dbReference type="PaxDb" id="39947-A0A0P0VDV5"/>